<evidence type="ECO:0000313" key="4">
    <source>
        <dbReference type="RefSeq" id="XP_005186215.1"/>
    </source>
</evidence>
<proteinExistence type="predicted"/>
<reference evidence="4" key="2">
    <citation type="submission" date="2025-04" db="UniProtKB">
        <authorList>
            <consortium name="RefSeq"/>
        </authorList>
    </citation>
    <scope>IDENTIFICATION</scope>
    <source>
        <strain evidence="4">Aabys</strain>
    </source>
</reference>
<sequence length="244" mass="28696">MSILVKRRRGRPRLLESKAIKNFDSALIEEVKKFPLLYDREHRNYRNRAETTRYWRRVATSLNTSESVVKNRLFQLRNRYNVEKRRMELNPATYDGESTWPLYKSISFLIEFGKTRPRHLFMQNAPGTSSEDDCNADDDEERNDCVTNDLHLIQNSENHSDQQTIVNQITRQHLSTDSDELYDKKFKAFGEFLASSLIEMSEMQALHLVKKFTTDLVEYSKLGDINNLNKNVHHSTNGNEYLLD</sequence>
<dbReference type="InterPro" id="IPR039353">
    <property type="entry name" value="TF_Adf1"/>
</dbReference>
<dbReference type="SMART" id="SM00595">
    <property type="entry name" value="MADF"/>
    <property type="match status" value="1"/>
</dbReference>
<dbReference type="GO" id="GO:0005667">
    <property type="term" value="C:transcription regulator complex"/>
    <property type="evidence" value="ECO:0007669"/>
    <property type="project" value="TreeGrafter"/>
</dbReference>
<organism evidence="2">
    <name type="scientific">Musca domestica</name>
    <name type="common">House fly</name>
    <dbReference type="NCBI Taxonomy" id="7370"/>
    <lineage>
        <taxon>Eukaryota</taxon>
        <taxon>Metazoa</taxon>
        <taxon>Ecdysozoa</taxon>
        <taxon>Arthropoda</taxon>
        <taxon>Hexapoda</taxon>
        <taxon>Insecta</taxon>
        <taxon>Pterygota</taxon>
        <taxon>Neoptera</taxon>
        <taxon>Endopterygota</taxon>
        <taxon>Diptera</taxon>
        <taxon>Brachycera</taxon>
        <taxon>Muscomorpha</taxon>
        <taxon>Muscoidea</taxon>
        <taxon>Muscidae</taxon>
        <taxon>Musca</taxon>
    </lineage>
</organism>
<dbReference type="VEuPathDB" id="VectorBase:MDOMA2_007993"/>
<dbReference type="GO" id="GO:0005634">
    <property type="term" value="C:nucleus"/>
    <property type="evidence" value="ECO:0007669"/>
    <property type="project" value="TreeGrafter"/>
</dbReference>
<name>A0A1I8M2A2_MUSDO</name>
<dbReference type="Pfam" id="PF10545">
    <property type="entry name" value="MADF_DNA_bdg"/>
    <property type="match status" value="1"/>
</dbReference>
<dbReference type="PROSITE" id="PS51029">
    <property type="entry name" value="MADF"/>
    <property type="match status" value="1"/>
</dbReference>
<evidence type="ECO:0000259" key="1">
    <source>
        <dbReference type="PROSITE" id="PS51029"/>
    </source>
</evidence>
<dbReference type="AlphaFoldDB" id="A0A1I8M2A2"/>
<dbReference type="VEuPathDB" id="VectorBase:MDOA000522"/>
<dbReference type="OrthoDB" id="7408914at2759"/>
<keyword evidence="3" id="KW-1185">Reference proteome</keyword>
<dbReference type="RefSeq" id="XP_005186215.1">
    <property type="nucleotide sequence ID" value="XM_005186158.3"/>
</dbReference>
<evidence type="ECO:0000313" key="2">
    <source>
        <dbReference type="EnsemblMetazoa" id="MDOA000522-PA"/>
    </source>
</evidence>
<dbReference type="eggNOG" id="ENOG502RTKU">
    <property type="taxonomic scope" value="Eukaryota"/>
</dbReference>
<protein>
    <submittedName>
        <fullName evidence="4">Uncharacterized protein LOC101891940</fullName>
    </submittedName>
</protein>
<dbReference type="PANTHER" id="PTHR12243">
    <property type="entry name" value="MADF DOMAIN TRANSCRIPTION FACTOR"/>
    <property type="match status" value="1"/>
</dbReference>
<dbReference type="InterPro" id="IPR006578">
    <property type="entry name" value="MADF-dom"/>
</dbReference>
<accession>A0A1I8M2A2</accession>
<feature type="domain" description="MADF" evidence="1">
    <location>
        <begin position="26"/>
        <end position="114"/>
    </location>
</feature>
<dbReference type="GeneID" id="101891940"/>
<reference evidence="2" key="1">
    <citation type="submission" date="2020-05" db="UniProtKB">
        <authorList>
            <consortium name="EnsemblMetazoa"/>
        </authorList>
    </citation>
    <scope>IDENTIFICATION</scope>
    <source>
        <strain evidence="2">Aabys</strain>
    </source>
</reference>
<dbReference type="KEGG" id="mde:101891940"/>
<dbReference type="GO" id="GO:0006357">
    <property type="term" value="P:regulation of transcription by RNA polymerase II"/>
    <property type="evidence" value="ECO:0007669"/>
    <property type="project" value="TreeGrafter"/>
</dbReference>
<evidence type="ECO:0000313" key="3">
    <source>
        <dbReference type="Proteomes" id="UP001652621"/>
    </source>
</evidence>
<dbReference type="EnsemblMetazoa" id="MDOA000522-RA">
    <property type="protein sequence ID" value="MDOA000522-PA"/>
    <property type="gene ID" value="MDOA000522"/>
</dbReference>
<gene>
    <name evidence="2" type="primary">101891940</name>
    <name evidence="4" type="synonym">LOC101891940</name>
</gene>
<dbReference type="PANTHER" id="PTHR12243:SF67">
    <property type="entry name" value="COREPRESSOR OF PANGOLIN, ISOFORM A-RELATED"/>
    <property type="match status" value="1"/>
</dbReference>
<dbReference type="Proteomes" id="UP001652621">
    <property type="component" value="Unplaced"/>
</dbReference>